<protein>
    <submittedName>
        <fullName evidence="2">Uncharacterized protein</fullName>
    </submittedName>
</protein>
<evidence type="ECO:0000313" key="2">
    <source>
        <dbReference type="EMBL" id="KPI84490.1"/>
    </source>
</evidence>
<dbReference type="Proteomes" id="UP000038009">
    <property type="component" value="Unassembled WGS sequence"/>
</dbReference>
<gene>
    <name evidence="2" type="ORF">ABL78_6453</name>
</gene>
<feature type="coiled-coil region" evidence="1">
    <location>
        <begin position="206"/>
        <end position="233"/>
    </location>
</feature>
<dbReference type="AlphaFoldDB" id="A0A0N1HVC9"/>
<dbReference type="OrthoDB" id="272781at2759"/>
<evidence type="ECO:0000256" key="1">
    <source>
        <dbReference type="SAM" id="Coils"/>
    </source>
</evidence>
<reference evidence="2 3" key="1">
    <citation type="journal article" date="2015" name="PLoS Pathog.">
        <title>Leptomonas seymouri: Adaptations to the Dixenous Life Cycle Analyzed by Genome Sequencing, Transcriptome Profiling and Co-infection with Leishmania donovani.</title>
        <authorList>
            <person name="Kraeva N."/>
            <person name="Butenko A."/>
            <person name="Hlavacova J."/>
            <person name="Kostygov A."/>
            <person name="Myskova J."/>
            <person name="Grybchuk D."/>
            <person name="Lestinova T."/>
            <person name="Votypka J."/>
            <person name="Volf P."/>
            <person name="Opperdoes F."/>
            <person name="Flegontov P."/>
            <person name="Lukes J."/>
            <person name="Yurchenko V."/>
        </authorList>
    </citation>
    <scope>NUCLEOTIDE SEQUENCE [LARGE SCALE GENOMIC DNA]</scope>
    <source>
        <strain evidence="2 3">ATCC 30220</strain>
    </source>
</reference>
<dbReference type="OMA" id="WGALEAD"/>
<dbReference type="EMBL" id="LJSK01000254">
    <property type="protein sequence ID" value="KPI84490.1"/>
    <property type="molecule type" value="Genomic_DNA"/>
</dbReference>
<proteinExistence type="predicted"/>
<organism evidence="2 3">
    <name type="scientific">Leptomonas seymouri</name>
    <dbReference type="NCBI Taxonomy" id="5684"/>
    <lineage>
        <taxon>Eukaryota</taxon>
        <taxon>Discoba</taxon>
        <taxon>Euglenozoa</taxon>
        <taxon>Kinetoplastea</taxon>
        <taxon>Metakinetoplastina</taxon>
        <taxon>Trypanosomatida</taxon>
        <taxon>Trypanosomatidae</taxon>
        <taxon>Leishmaniinae</taxon>
        <taxon>Leptomonas</taxon>
    </lineage>
</organism>
<name>A0A0N1HVC9_LEPSE</name>
<evidence type="ECO:0000313" key="3">
    <source>
        <dbReference type="Proteomes" id="UP000038009"/>
    </source>
</evidence>
<sequence>MSCQLTKPSSAALQTALQEFLNKEYPPPFLPHPPEKCTAWRTRRIVAELNALKSVDSLTSFETELRGVLLSQEARCRTKMMTAALSAECALREREAIEREETAHRYQLTQAYYTKTSGQFEFLHLNLLEQLTRRDLRLSEHHNRLHLSYRKRVAQLFLDEANYRDALCAQDKCIREELRYRRVIEIGNDLQREIIRERRLSGHLRSVAYSRTVQEARREIELQEDRDRSAVERLYQLHIIMLLEGVKEDFSAAMQKDVALLSDAGREATRQATEVACASNLLHCVEQEAQLRLLVEDQEAAEFKTLAQSYLLGWRTVYKAITKDPDVVKVFRKIELLVRREIVDQERAAFGALILASRCCMSAYQRNRCERRALCQEYATGARALWAEENHAANLIFRLHHLWLKEASALKAITVLRTEEAGARRGLYGAEAQARLRHKMMYASASVLLNSAEAVQRTQADEARNFNLLRHRYVEHFHTYQTERLILEERTARAGVERAESTTAADLLLSLRYSLFHFRISDVSRPLLRVEESFRSLAEAEESRAWNTLSLQCCRLEARASRLQIKADEQSFRWHLLVAHLCGSEEIARQALCTVASKQLSSLHTTFLSTLEVGSDNATPKSDVADDRFDVDAYASLQLNANRDMPECAEQIWSEMYADWELAEGISVVSDESQKILLPSLPNPCAARCEEMLADAYLQRDLIHFTEHVEWRRIFRYAPERSSAKAARAWTLHSISMKQRPNQRAASVNMWDSNQLFDVSFSLSQQQVGGGVGEDSIAFYAPCASSAAAAVLPRCEDPGMIFFLILDEEDTVLSSASLVMEADREDLGCLCIPLDNAAGYLRLY</sequence>
<dbReference type="VEuPathDB" id="TriTrypDB:Lsey_0254_0070"/>
<accession>A0A0N1HVC9</accession>
<keyword evidence="3" id="KW-1185">Reference proteome</keyword>
<keyword evidence="1" id="KW-0175">Coiled coil</keyword>
<comment type="caution">
    <text evidence="2">The sequence shown here is derived from an EMBL/GenBank/DDBJ whole genome shotgun (WGS) entry which is preliminary data.</text>
</comment>